<protein>
    <submittedName>
        <fullName evidence="1">Uncharacterized protein</fullName>
    </submittedName>
</protein>
<organism evidence="1 2">
    <name type="scientific">Rotaria sordida</name>
    <dbReference type="NCBI Taxonomy" id="392033"/>
    <lineage>
        <taxon>Eukaryota</taxon>
        <taxon>Metazoa</taxon>
        <taxon>Spiralia</taxon>
        <taxon>Gnathifera</taxon>
        <taxon>Rotifera</taxon>
        <taxon>Eurotatoria</taxon>
        <taxon>Bdelloidea</taxon>
        <taxon>Philodinida</taxon>
        <taxon>Philodinidae</taxon>
        <taxon>Rotaria</taxon>
    </lineage>
</organism>
<gene>
    <name evidence="1" type="ORF">OTI717_LOCUS37927</name>
</gene>
<accession>A0A820A5M9</accession>
<evidence type="ECO:0000313" key="2">
    <source>
        <dbReference type="Proteomes" id="UP000663823"/>
    </source>
</evidence>
<feature type="non-terminal residue" evidence="1">
    <location>
        <position position="1"/>
    </location>
</feature>
<dbReference type="Proteomes" id="UP000663823">
    <property type="component" value="Unassembled WGS sequence"/>
</dbReference>
<name>A0A820A5M9_9BILA</name>
<dbReference type="EMBL" id="CAJOAX010019164">
    <property type="protein sequence ID" value="CAF4186262.1"/>
    <property type="molecule type" value="Genomic_DNA"/>
</dbReference>
<comment type="caution">
    <text evidence="1">The sequence shown here is derived from an EMBL/GenBank/DDBJ whole genome shotgun (WGS) entry which is preliminary data.</text>
</comment>
<sequence>RKQRAGTWDFGAIIRLSLTTFDRTYVKEDDRSET</sequence>
<proteinExistence type="predicted"/>
<dbReference type="AlphaFoldDB" id="A0A820A5M9"/>
<evidence type="ECO:0000313" key="1">
    <source>
        <dbReference type="EMBL" id="CAF4186262.1"/>
    </source>
</evidence>
<reference evidence="1" key="1">
    <citation type="submission" date="2021-02" db="EMBL/GenBank/DDBJ databases">
        <authorList>
            <person name="Nowell W R."/>
        </authorList>
    </citation>
    <scope>NUCLEOTIDE SEQUENCE</scope>
</reference>